<name>A0A9P5U6N6_9AGAR</name>
<sequence length="349" mass="39310">MSAFLAFIGIISDLFTVVGGFQSLFPSNSPTIISLQDFTRLLRQENVRFFTQVETARLQSTRLNFYDVWLPAIASRTVIDASDIDSPSGAFHHVFRNLSDSIQEVHMRVETLASVFRQNTDVLHTDDFVQGMFLMMELYGLLLHMHVVWATLRRIQVGASSLDDPALIVDTLSAMVYTSSARTFVREMHELSLARRLDFIEHVRNERAYFPNGFYFVIYSFSDIYSPLPNTLRPLTIAYSPIVLPTSYQRTTLEDSNAASWIANARVTHVGAIQIVYGSKTYEAPGFAAEMDKLMVMLEARLALQSRARGLENVHGVNDVFNSEEEAKAALMAIFPKDGNKDDKEATVV</sequence>
<protein>
    <submittedName>
        <fullName evidence="2">Uncharacterized protein</fullName>
    </submittedName>
</protein>
<keyword evidence="3" id="KW-1185">Reference proteome</keyword>
<evidence type="ECO:0000313" key="2">
    <source>
        <dbReference type="EMBL" id="KAF9068176.1"/>
    </source>
</evidence>
<accession>A0A9P5U6N6</accession>
<feature type="signal peptide" evidence="1">
    <location>
        <begin position="1"/>
        <end position="20"/>
    </location>
</feature>
<proteinExistence type="predicted"/>
<feature type="chain" id="PRO_5040307029" evidence="1">
    <location>
        <begin position="21"/>
        <end position="349"/>
    </location>
</feature>
<evidence type="ECO:0000313" key="3">
    <source>
        <dbReference type="Proteomes" id="UP000772434"/>
    </source>
</evidence>
<dbReference type="OrthoDB" id="2893556at2759"/>
<comment type="caution">
    <text evidence="2">The sequence shown here is derived from an EMBL/GenBank/DDBJ whole genome shotgun (WGS) entry which is preliminary data.</text>
</comment>
<dbReference type="AlphaFoldDB" id="A0A9P5U6N6"/>
<gene>
    <name evidence="2" type="ORF">BDP27DRAFT_1403415</name>
</gene>
<organism evidence="2 3">
    <name type="scientific">Rhodocollybia butyracea</name>
    <dbReference type="NCBI Taxonomy" id="206335"/>
    <lineage>
        <taxon>Eukaryota</taxon>
        <taxon>Fungi</taxon>
        <taxon>Dikarya</taxon>
        <taxon>Basidiomycota</taxon>
        <taxon>Agaricomycotina</taxon>
        <taxon>Agaricomycetes</taxon>
        <taxon>Agaricomycetidae</taxon>
        <taxon>Agaricales</taxon>
        <taxon>Marasmiineae</taxon>
        <taxon>Omphalotaceae</taxon>
        <taxon>Rhodocollybia</taxon>
    </lineage>
</organism>
<reference evidence="2" key="1">
    <citation type="submission" date="2020-11" db="EMBL/GenBank/DDBJ databases">
        <authorList>
            <consortium name="DOE Joint Genome Institute"/>
            <person name="Ahrendt S."/>
            <person name="Riley R."/>
            <person name="Andreopoulos W."/>
            <person name="Labutti K."/>
            <person name="Pangilinan J."/>
            <person name="Ruiz-Duenas F.J."/>
            <person name="Barrasa J.M."/>
            <person name="Sanchez-Garcia M."/>
            <person name="Camarero S."/>
            <person name="Miyauchi S."/>
            <person name="Serrano A."/>
            <person name="Linde D."/>
            <person name="Babiker R."/>
            <person name="Drula E."/>
            <person name="Ayuso-Fernandez I."/>
            <person name="Pacheco R."/>
            <person name="Padilla G."/>
            <person name="Ferreira P."/>
            <person name="Barriuso J."/>
            <person name="Kellner H."/>
            <person name="Castanera R."/>
            <person name="Alfaro M."/>
            <person name="Ramirez L."/>
            <person name="Pisabarro A.G."/>
            <person name="Kuo A."/>
            <person name="Tritt A."/>
            <person name="Lipzen A."/>
            <person name="He G."/>
            <person name="Yan M."/>
            <person name="Ng V."/>
            <person name="Cullen D."/>
            <person name="Martin F."/>
            <person name="Rosso M.-N."/>
            <person name="Henrissat B."/>
            <person name="Hibbett D."/>
            <person name="Martinez A.T."/>
            <person name="Grigoriev I.V."/>
        </authorList>
    </citation>
    <scope>NUCLEOTIDE SEQUENCE</scope>
    <source>
        <strain evidence="2">AH 40177</strain>
    </source>
</reference>
<dbReference type="EMBL" id="JADNRY010000064">
    <property type="protein sequence ID" value="KAF9068176.1"/>
    <property type="molecule type" value="Genomic_DNA"/>
</dbReference>
<evidence type="ECO:0000256" key="1">
    <source>
        <dbReference type="SAM" id="SignalP"/>
    </source>
</evidence>
<dbReference type="Proteomes" id="UP000772434">
    <property type="component" value="Unassembled WGS sequence"/>
</dbReference>
<keyword evidence="1" id="KW-0732">Signal</keyword>